<accession>A0A3A4K7T7</accession>
<evidence type="ECO:0000259" key="1">
    <source>
        <dbReference type="Pfam" id="PF12697"/>
    </source>
</evidence>
<dbReference type="RefSeq" id="WP_120044840.1">
    <property type="nucleotide sequence ID" value="NZ_QZFU01000045.1"/>
</dbReference>
<keyword evidence="2" id="KW-0378">Hydrolase</keyword>
<proteinExistence type="predicted"/>
<reference evidence="2 3" key="1">
    <citation type="submission" date="2018-09" db="EMBL/GenBank/DDBJ databases">
        <title>YIM PH21274 draft genome.</title>
        <authorList>
            <person name="Miao C."/>
        </authorList>
    </citation>
    <scope>NUCLEOTIDE SEQUENCE [LARGE SCALE GENOMIC DNA]</scope>
    <source>
        <strain evidence="2 3">YIM PH 21724</strain>
    </source>
</reference>
<dbReference type="SUPFAM" id="SSF53474">
    <property type="entry name" value="alpha/beta-Hydrolases"/>
    <property type="match status" value="1"/>
</dbReference>
<dbReference type="InterPro" id="IPR052897">
    <property type="entry name" value="Sec-Metab_Biosynth_Hydrolase"/>
</dbReference>
<organism evidence="2 3">
    <name type="scientific">Nocardia panacis</name>
    <dbReference type="NCBI Taxonomy" id="2340916"/>
    <lineage>
        <taxon>Bacteria</taxon>
        <taxon>Bacillati</taxon>
        <taxon>Actinomycetota</taxon>
        <taxon>Actinomycetes</taxon>
        <taxon>Mycobacteriales</taxon>
        <taxon>Nocardiaceae</taxon>
        <taxon>Nocardia</taxon>
    </lineage>
</organism>
<evidence type="ECO:0000313" key="3">
    <source>
        <dbReference type="Proteomes" id="UP000266677"/>
    </source>
</evidence>
<comment type="caution">
    <text evidence="2">The sequence shown here is derived from an EMBL/GenBank/DDBJ whole genome shotgun (WGS) entry which is preliminary data.</text>
</comment>
<feature type="domain" description="AB hydrolase-1" evidence="1">
    <location>
        <begin position="5"/>
        <end position="230"/>
    </location>
</feature>
<dbReference type="Gene3D" id="3.40.50.1820">
    <property type="entry name" value="alpha/beta hydrolase"/>
    <property type="match status" value="1"/>
</dbReference>
<dbReference type="InterPro" id="IPR029058">
    <property type="entry name" value="AB_hydrolase_fold"/>
</dbReference>
<name>A0A3A4K7T7_9NOCA</name>
<evidence type="ECO:0000313" key="2">
    <source>
        <dbReference type="EMBL" id="RJO69258.1"/>
    </source>
</evidence>
<dbReference type="PANTHER" id="PTHR37017:SF10">
    <property type="entry name" value="AB HYDROLASE-1 DOMAIN-CONTAINING PROTEIN"/>
    <property type="match status" value="1"/>
</dbReference>
<dbReference type="Proteomes" id="UP000266677">
    <property type="component" value="Unassembled WGS sequence"/>
</dbReference>
<dbReference type="PANTHER" id="PTHR37017">
    <property type="entry name" value="AB HYDROLASE-1 DOMAIN-CONTAINING PROTEIN-RELATED"/>
    <property type="match status" value="1"/>
</dbReference>
<protein>
    <submittedName>
        <fullName evidence="2">Alpha/beta hydrolase</fullName>
    </submittedName>
</protein>
<gene>
    <name evidence="2" type="ORF">D5S18_31950</name>
</gene>
<dbReference type="GO" id="GO:0016787">
    <property type="term" value="F:hydrolase activity"/>
    <property type="evidence" value="ECO:0007669"/>
    <property type="project" value="UniProtKB-KW"/>
</dbReference>
<keyword evidence="3" id="KW-1185">Reference proteome</keyword>
<sequence length="238" mass="26261">MTTRILLVPGFWLGAWSWDEVAAELRALGHEVTAHTPRGLDPADPDRLTVTLEEQARGIVDAVAEDEQVVLVLHSGAGVTGYLATDLAPEKFLRVVYVDTAPGHEGFAVNPTLDPVLKAWELPEWAEFRAQGPQLLDGLNEQALARFRERAVSEPAGLAAVPLKLSAESERLTIPSTIVCCTFTEAQMRAELARPEPSWLFEEVRRIDVDCLELPTGHWPQFSRPKELAALIELVADR</sequence>
<dbReference type="OrthoDB" id="9773549at2"/>
<dbReference type="AlphaFoldDB" id="A0A3A4K7T7"/>
<dbReference type="InterPro" id="IPR000073">
    <property type="entry name" value="AB_hydrolase_1"/>
</dbReference>
<dbReference type="EMBL" id="QZFU01000045">
    <property type="protein sequence ID" value="RJO69258.1"/>
    <property type="molecule type" value="Genomic_DNA"/>
</dbReference>
<dbReference type="Pfam" id="PF12697">
    <property type="entry name" value="Abhydrolase_6"/>
    <property type="match status" value="1"/>
</dbReference>